<sequence length="115" mass="13071">MIENKDNKDCADEVIRSLGNGETGKVCGANLHVRHGRTVLILRPGMQTISYLSLEVKPHCNTTMWTKLESNVKSALTFLHSVRRLQSCHLKYLPMPMFHAADRSPQSDRRRNLKA</sequence>
<evidence type="ECO:0000313" key="1">
    <source>
        <dbReference type="EMBL" id="CAI9782024.1"/>
    </source>
</evidence>
<keyword evidence="2" id="KW-1185">Reference proteome</keyword>
<proteinExistence type="predicted"/>
<reference evidence="1" key="1">
    <citation type="submission" date="2023-05" db="EMBL/GenBank/DDBJ databases">
        <authorList>
            <person name="Huff M."/>
        </authorList>
    </citation>
    <scope>NUCLEOTIDE SEQUENCE</scope>
</reference>
<protein>
    <submittedName>
        <fullName evidence="1">Uncharacterized protein</fullName>
    </submittedName>
</protein>
<dbReference type="EMBL" id="OU503053">
    <property type="protein sequence ID" value="CAI9782024.1"/>
    <property type="molecule type" value="Genomic_DNA"/>
</dbReference>
<dbReference type="AlphaFoldDB" id="A0AAD2A5I7"/>
<dbReference type="Proteomes" id="UP000834106">
    <property type="component" value="Chromosome 18"/>
</dbReference>
<accession>A0AAD2A5I7</accession>
<gene>
    <name evidence="1" type="ORF">FPE_LOCUS29454</name>
</gene>
<organism evidence="1 2">
    <name type="scientific">Fraxinus pennsylvanica</name>
    <dbReference type="NCBI Taxonomy" id="56036"/>
    <lineage>
        <taxon>Eukaryota</taxon>
        <taxon>Viridiplantae</taxon>
        <taxon>Streptophyta</taxon>
        <taxon>Embryophyta</taxon>
        <taxon>Tracheophyta</taxon>
        <taxon>Spermatophyta</taxon>
        <taxon>Magnoliopsida</taxon>
        <taxon>eudicotyledons</taxon>
        <taxon>Gunneridae</taxon>
        <taxon>Pentapetalae</taxon>
        <taxon>asterids</taxon>
        <taxon>lamiids</taxon>
        <taxon>Lamiales</taxon>
        <taxon>Oleaceae</taxon>
        <taxon>Oleeae</taxon>
        <taxon>Fraxinus</taxon>
    </lineage>
</organism>
<name>A0AAD2A5I7_9LAMI</name>
<evidence type="ECO:0000313" key="2">
    <source>
        <dbReference type="Proteomes" id="UP000834106"/>
    </source>
</evidence>